<proteinExistence type="predicted"/>
<feature type="region of interest" description="Disordered" evidence="1">
    <location>
        <begin position="15"/>
        <end position="70"/>
    </location>
</feature>
<dbReference type="AlphaFoldDB" id="A0A8H4ZXS6"/>
<evidence type="ECO:0000313" key="3">
    <source>
        <dbReference type="Proteomes" id="UP000573603"/>
    </source>
</evidence>
<gene>
    <name evidence="2" type="ORF">FANTH_437</name>
</gene>
<organism evidence="2 3">
    <name type="scientific">Fusarium anthophilum</name>
    <dbReference type="NCBI Taxonomy" id="48485"/>
    <lineage>
        <taxon>Eukaryota</taxon>
        <taxon>Fungi</taxon>
        <taxon>Dikarya</taxon>
        <taxon>Ascomycota</taxon>
        <taxon>Pezizomycotina</taxon>
        <taxon>Sordariomycetes</taxon>
        <taxon>Hypocreomycetidae</taxon>
        <taxon>Hypocreales</taxon>
        <taxon>Nectriaceae</taxon>
        <taxon>Fusarium</taxon>
        <taxon>Fusarium fujikuroi species complex</taxon>
    </lineage>
</organism>
<evidence type="ECO:0008006" key="4">
    <source>
        <dbReference type="Google" id="ProtNLM"/>
    </source>
</evidence>
<evidence type="ECO:0000313" key="2">
    <source>
        <dbReference type="EMBL" id="KAF5254817.1"/>
    </source>
</evidence>
<reference evidence="2 3" key="1">
    <citation type="journal article" date="2020" name="BMC Genomics">
        <title>Correction to: Identification and distribution of gene clusters required for synthesis of sphingolipid metabolism inhibitors in diverse species of the filamentous fungus Fusarium.</title>
        <authorList>
            <person name="Kim H.S."/>
            <person name="Lohmar J.M."/>
            <person name="Busman M."/>
            <person name="Brown D.W."/>
            <person name="Naumann T.A."/>
            <person name="Divon H.H."/>
            <person name="Lysoe E."/>
            <person name="Uhlig S."/>
            <person name="Proctor R.H."/>
        </authorList>
    </citation>
    <scope>NUCLEOTIDE SEQUENCE [LARGE SCALE GENOMIC DNA]</scope>
    <source>
        <strain evidence="2 3">NRRL 25214</strain>
    </source>
</reference>
<dbReference type="EMBL" id="JABEVY010000015">
    <property type="protein sequence ID" value="KAF5254817.1"/>
    <property type="molecule type" value="Genomic_DNA"/>
</dbReference>
<feature type="compositionally biased region" description="Polar residues" evidence="1">
    <location>
        <begin position="37"/>
        <end position="70"/>
    </location>
</feature>
<accession>A0A8H4ZXS6</accession>
<dbReference type="Proteomes" id="UP000573603">
    <property type="component" value="Unassembled WGS sequence"/>
</dbReference>
<protein>
    <recommendedName>
        <fullName evidence="4">Transcription factor domain-containing protein</fullName>
    </recommendedName>
</protein>
<comment type="caution">
    <text evidence="2">The sequence shown here is derived from an EMBL/GenBank/DDBJ whole genome shotgun (WGS) entry which is preliminary data.</text>
</comment>
<sequence length="511" mass="56514">MDVLPAAIVDSQGQLVNDAPTPISPITDPSEILDDPSLSSPATCEQPTITVGQAQHSDTSSSQGTTVSESQTEAAARTFLDFLVGLQTLVSDESPASIAHRCIFLYTRYVFGSVPLCHEASLRATVGRFFSTQQHSPCDNYSWALSCFSPEDGHTQIKNLRSLTLLLALCAAVSYTVPESLLPIKYLAAPLFLKTTRELLHIYHDYDLEHPDSSSLNIRMFLSSAIQTSTGTNGVAFHILSEAGLIAMRMRLYCETSLEGRSPIEQQILRNAFWQLYLSLKSSSPNPVTLFEYSPELNGAEIEGRLLEGFHIIRRLWAMAARVIRGMESRSTGHTDKFTELYQEDIAELSKAYFEIITLTNCFPAWDLSPASLPRDNDGPEIDTCLDDVLQRQKTSYLISLHSIKLFVLNSAISCNMIQVIGLSAEPLSLAMRLIELAQDFFNVLETIPFLHLQAEGEQCAEKIRRVGSLLLELAHNYDEDIVTSRASQCVQRSVNLLVRLDSKASDSLGG</sequence>
<name>A0A8H4ZXS6_9HYPO</name>
<keyword evidence="3" id="KW-1185">Reference proteome</keyword>
<evidence type="ECO:0000256" key="1">
    <source>
        <dbReference type="SAM" id="MobiDB-lite"/>
    </source>
</evidence>